<dbReference type="GO" id="GO:0016887">
    <property type="term" value="F:ATP hydrolysis activity"/>
    <property type="evidence" value="ECO:0007669"/>
    <property type="project" value="InterPro"/>
</dbReference>
<comment type="caution">
    <text evidence="2">The sequence shown here is derived from an EMBL/GenBank/DDBJ whole genome shotgun (WGS) entry which is preliminary data.</text>
</comment>
<dbReference type="RefSeq" id="WP_077307195.1">
    <property type="nucleotide sequence ID" value="NZ_CP016090.1"/>
</dbReference>
<sequence length="788" mass="92102">MLTSTISFKDFLNIYDKYENEKSSPVSKHHSIKEELSIKRLSHINYKNHEMGNGRGAQGAFIDFSKYIFKKYGEDPIKKAGVNLIKEQKTPKYVLISREHNLWVLPDFRDTDLMYKCCKIASNIDKLELNQYTFIYQSEQINNKEYQYNIENIPYMQIVPMSSDDEEFKGKSVEEVQSDYFLGKLKESGIYYFNQGISATASSNILLLFQFKKKIIAIALLEKVEKDNVSSRMYVLPDSIRAIKPVTEAERLRQICEIDEKVGYNTWKVIEKKYLKAVLLLLSNQSSNVYEKESDESTMEVKNFILYGPPGTGKTYSVFESAVKIIDTKSLSDDRDSNIEKFKQFKREGKIEFCTFHQSYSYEEFIEGFRYDIEKGIPVVQDGIFKRMCIKAAFSALKKSKGFISKELAFENAYNYIVRSGKEKDIKFKTKSGKNVKIANVTNQGNLEFASNEADKTYLVSKDRLSRVYNYILKNDIDVKNSTINLVRNAIGGCNETIYWAVIDWIIDYINSGDISDNQSDDALEETEENVVYSYMKQKVYENIEDKDAFNFKDSEKYVLIIDEINRGNISKIFGELITLLEPDKRLCMENDIVLTLPYSKELFVVPPNLYIIGTMNTADRSIALMDIALRRRFTFEEIMPDSRIIKSVLLERNIENNLVNIIVSVFEKLNKRIEILLDRNHQIGHSYFLGINRKEDLLRVWNNDVIPLLQEYFYNDWEKLEMLLGIYEENNENGFIYNKFNDNEYKNLFHNSKVEYLEDEYPREIKIIYDCDKLINILKKCFQIKGE</sequence>
<dbReference type="PANTHER" id="PTHR37291:SF1">
    <property type="entry name" value="TYPE IV METHYL-DIRECTED RESTRICTION ENZYME ECOKMCRB SUBUNIT"/>
    <property type="match status" value="1"/>
</dbReference>
<accession>A0A9Q5GKG4</accession>
<gene>
    <name evidence="2" type="ORF">DFH45_004434</name>
</gene>
<evidence type="ECO:0000313" key="2">
    <source>
        <dbReference type="EMBL" id="NRV11471.1"/>
    </source>
</evidence>
<dbReference type="InterPro" id="IPR052934">
    <property type="entry name" value="Methyl-DNA_Rec/Restrict_Enz"/>
</dbReference>
<dbReference type="Gene3D" id="3.40.50.300">
    <property type="entry name" value="P-loop containing nucleotide triphosphate hydrolases"/>
    <property type="match status" value="2"/>
</dbReference>
<feature type="domain" description="ATPase dynein-related AAA" evidence="1">
    <location>
        <begin position="528"/>
        <end position="634"/>
    </location>
</feature>
<dbReference type="AlphaFoldDB" id="A0A9Q5GKG4"/>
<organism evidence="2 3">
    <name type="scientific">Clostridium beijerinckii</name>
    <name type="common">Clostridium MP</name>
    <dbReference type="NCBI Taxonomy" id="1520"/>
    <lineage>
        <taxon>Bacteria</taxon>
        <taxon>Bacillati</taxon>
        <taxon>Bacillota</taxon>
        <taxon>Clostridia</taxon>
        <taxon>Eubacteriales</taxon>
        <taxon>Clostridiaceae</taxon>
        <taxon>Clostridium</taxon>
    </lineage>
</organism>
<dbReference type="SUPFAM" id="SSF52540">
    <property type="entry name" value="P-loop containing nucleoside triphosphate hydrolases"/>
    <property type="match status" value="1"/>
</dbReference>
<dbReference type="InterPro" id="IPR011704">
    <property type="entry name" value="ATPase_dyneun-rel_AAA"/>
</dbReference>
<dbReference type="GO" id="GO:0005524">
    <property type="term" value="F:ATP binding"/>
    <property type="evidence" value="ECO:0007669"/>
    <property type="project" value="InterPro"/>
</dbReference>
<dbReference type="Pfam" id="PF07728">
    <property type="entry name" value="AAA_5"/>
    <property type="match status" value="1"/>
</dbReference>
<name>A0A9Q5GKG4_CLOBE</name>
<dbReference type="Proteomes" id="UP000821656">
    <property type="component" value="Unassembled WGS sequence"/>
</dbReference>
<evidence type="ECO:0000313" key="3">
    <source>
        <dbReference type="Proteomes" id="UP000821656"/>
    </source>
</evidence>
<evidence type="ECO:0000259" key="1">
    <source>
        <dbReference type="Pfam" id="PF07728"/>
    </source>
</evidence>
<protein>
    <recommendedName>
        <fullName evidence="1">ATPase dynein-related AAA domain-containing protein</fullName>
    </recommendedName>
</protein>
<proteinExistence type="predicted"/>
<dbReference type="InterPro" id="IPR027417">
    <property type="entry name" value="P-loop_NTPase"/>
</dbReference>
<dbReference type="PANTHER" id="PTHR37291">
    <property type="entry name" value="5-METHYLCYTOSINE-SPECIFIC RESTRICTION ENZYME B"/>
    <property type="match status" value="1"/>
</dbReference>
<reference evidence="2" key="1">
    <citation type="submission" date="2020-05" db="EMBL/GenBank/DDBJ databases">
        <title>Genomic insights into acetone-butanol-ethanol (ABE) fermentation by sequencing solventogenic clostridia strains.</title>
        <authorList>
            <person name="Brown S."/>
        </authorList>
    </citation>
    <scope>NUCLEOTIDE SEQUENCE</scope>
    <source>
        <strain evidence="2">DJ126</strain>
    </source>
</reference>
<dbReference type="EMBL" id="JABSXK010000001">
    <property type="protein sequence ID" value="NRV11471.1"/>
    <property type="molecule type" value="Genomic_DNA"/>
</dbReference>